<accession>A0A101HP10</accession>
<evidence type="ECO:0000259" key="1">
    <source>
        <dbReference type="PROSITE" id="PS51278"/>
    </source>
</evidence>
<dbReference type="InterPro" id="IPR017932">
    <property type="entry name" value="GATase_2_dom"/>
</dbReference>
<comment type="caution">
    <text evidence="2">The sequence shown here is derived from an EMBL/GenBank/DDBJ whole genome shotgun (WGS) entry which is preliminary data.</text>
</comment>
<dbReference type="PROSITE" id="PS51278">
    <property type="entry name" value="GATASE_TYPE_2"/>
    <property type="match status" value="1"/>
</dbReference>
<proteinExistence type="predicted"/>
<dbReference type="AlphaFoldDB" id="A0A101HP10"/>
<keyword evidence="2" id="KW-0032">Aminotransferase</keyword>
<evidence type="ECO:0000313" key="3">
    <source>
        <dbReference type="Proteomes" id="UP000054092"/>
    </source>
</evidence>
<sequence>MCGIVGMVGEDLTIRKLVDALKKLEYR</sequence>
<dbReference type="EMBL" id="LGGP01000165">
    <property type="protein sequence ID" value="KUK80375.1"/>
    <property type="molecule type" value="Genomic_DNA"/>
</dbReference>
<feature type="non-terminal residue" evidence="2">
    <location>
        <position position="27"/>
    </location>
</feature>
<organism evidence="2 3">
    <name type="scientific">Mesotoga prima</name>
    <dbReference type="NCBI Taxonomy" id="1184387"/>
    <lineage>
        <taxon>Bacteria</taxon>
        <taxon>Thermotogati</taxon>
        <taxon>Thermotogota</taxon>
        <taxon>Thermotogae</taxon>
        <taxon>Kosmotogales</taxon>
        <taxon>Kosmotogaceae</taxon>
        <taxon>Mesotoga</taxon>
    </lineage>
</organism>
<dbReference type="Proteomes" id="UP000054092">
    <property type="component" value="Unassembled WGS sequence"/>
</dbReference>
<feature type="domain" description="Glutamine amidotransferase type-2" evidence="1">
    <location>
        <begin position="2"/>
        <end position="27"/>
    </location>
</feature>
<name>A0A101HP10_9BACT</name>
<protein>
    <submittedName>
        <fullName evidence="2">Glutamine--fructose-6-phosphate aminotransferase</fullName>
    </submittedName>
</protein>
<reference evidence="3" key="1">
    <citation type="journal article" date="2015" name="MBio">
        <title>Genome-Resolved Metagenomic Analysis Reveals Roles for Candidate Phyla and Other Microbial Community Members in Biogeochemical Transformations in Oil Reservoirs.</title>
        <authorList>
            <person name="Hu P."/>
            <person name="Tom L."/>
            <person name="Singh A."/>
            <person name="Thomas B.C."/>
            <person name="Baker B.J."/>
            <person name="Piceno Y.M."/>
            <person name="Andersen G.L."/>
            <person name="Banfield J.F."/>
        </authorList>
    </citation>
    <scope>NUCLEOTIDE SEQUENCE [LARGE SCALE GENOMIC DNA]</scope>
</reference>
<evidence type="ECO:0000313" key="2">
    <source>
        <dbReference type="EMBL" id="KUK80375.1"/>
    </source>
</evidence>
<keyword evidence="2" id="KW-0808">Transferase</keyword>
<dbReference type="GO" id="GO:0008483">
    <property type="term" value="F:transaminase activity"/>
    <property type="evidence" value="ECO:0007669"/>
    <property type="project" value="UniProtKB-KW"/>
</dbReference>
<gene>
    <name evidence="2" type="ORF">XD94_1012</name>
</gene>